<evidence type="ECO:0000313" key="1">
    <source>
        <dbReference type="EMBL" id="GKV03171.1"/>
    </source>
</evidence>
<gene>
    <name evidence="1" type="ORF">SLEP1_g15525</name>
</gene>
<reference evidence="1 2" key="1">
    <citation type="journal article" date="2021" name="Commun. Biol.">
        <title>The genome of Shorea leprosula (Dipterocarpaceae) highlights the ecological relevance of drought in aseasonal tropical rainforests.</title>
        <authorList>
            <person name="Ng K.K.S."/>
            <person name="Kobayashi M.J."/>
            <person name="Fawcett J.A."/>
            <person name="Hatakeyama M."/>
            <person name="Paape T."/>
            <person name="Ng C.H."/>
            <person name="Ang C.C."/>
            <person name="Tnah L.H."/>
            <person name="Lee C.T."/>
            <person name="Nishiyama T."/>
            <person name="Sese J."/>
            <person name="O'Brien M.J."/>
            <person name="Copetti D."/>
            <person name="Mohd Noor M.I."/>
            <person name="Ong R.C."/>
            <person name="Putra M."/>
            <person name="Sireger I.Z."/>
            <person name="Indrioko S."/>
            <person name="Kosugi Y."/>
            <person name="Izuno A."/>
            <person name="Isagi Y."/>
            <person name="Lee S.L."/>
            <person name="Shimizu K.K."/>
        </authorList>
    </citation>
    <scope>NUCLEOTIDE SEQUENCE [LARGE SCALE GENOMIC DNA]</scope>
    <source>
        <strain evidence="1">214</strain>
    </source>
</reference>
<keyword evidence="2" id="KW-1185">Reference proteome</keyword>
<sequence length="58" mass="6366">MVENEIAVGVLRGDFKEEDSLLVDVEASPSSKDLTPHSRLRIKKLENSSPLDAMVANN</sequence>
<accession>A0AAV5IMM4</accession>
<name>A0AAV5IMM4_9ROSI</name>
<dbReference type="EMBL" id="BPVZ01000020">
    <property type="protein sequence ID" value="GKV03171.1"/>
    <property type="molecule type" value="Genomic_DNA"/>
</dbReference>
<protein>
    <submittedName>
        <fullName evidence="1">Uncharacterized protein</fullName>
    </submittedName>
</protein>
<organism evidence="1 2">
    <name type="scientific">Rubroshorea leprosula</name>
    <dbReference type="NCBI Taxonomy" id="152421"/>
    <lineage>
        <taxon>Eukaryota</taxon>
        <taxon>Viridiplantae</taxon>
        <taxon>Streptophyta</taxon>
        <taxon>Embryophyta</taxon>
        <taxon>Tracheophyta</taxon>
        <taxon>Spermatophyta</taxon>
        <taxon>Magnoliopsida</taxon>
        <taxon>eudicotyledons</taxon>
        <taxon>Gunneridae</taxon>
        <taxon>Pentapetalae</taxon>
        <taxon>rosids</taxon>
        <taxon>malvids</taxon>
        <taxon>Malvales</taxon>
        <taxon>Dipterocarpaceae</taxon>
        <taxon>Rubroshorea</taxon>
    </lineage>
</organism>
<comment type="caution">
    <text evidence="1">The sequence shown here is derived from an EMBL/GenBank/DDBJ whole genome shotgun (WGS) entry which is preliminary data.</text>
</comment>
<dbReference type="Proteomes" id="UP001054252">
    <property type="component" value="Unassembled WGS sequence"/>
</dbReference>
<proteinExistence type="predicted"/>
<evidence type="ECO:0000313" key="2">
    <source>
        <dbReference type="Proteomes" id="UP001054252"/>
    </source>
</evidence>
<dbReference type="AlphaFoldDB" id="A0AAV5IMM4"/>